<proteinExistence type="predicted"/>
<dbReference type="EMBL" id="CAJVQA010011919">
    <property type="protein sequence ID" value="CAG8712061.1"/>
    <property type="molecule type" value="Genomic_DNA"/>
</dbReference>
<comment type="caution">
    <text evidence="1">The sequence shown here is derived from an EMBL/GenBank/DDBJ whole genome shotgun (WGS) entry which is preliminary data.</text>
</comment>
<name>A0A9N9HXR5_9GLOM</name>
<dbReference type="AlphaFoldDB" id="A0A9N9HXR5"/>
<reference evidence="1" key="1">
    <citation type="submission" date="2021-06" db="EMBL/GenBank/DDBJ databases">
        <authorList>
            <person name="Kallberg Y."/>
            <person name="Tangrot J."/>
            <person name="Rosling A."/>
        </authorList>
    </citation>
    <scope>NUCLEOTIDE SEQUENCE</scope>
    <source>
        <strain evidence="1">FL966</strain>
    </source>
</reference>
<organism evidence="1 2">
    <name type="scientific">Cetraspora pellucida</name>
    <dbReference type="NCBI Taxonomy" id="1433469"/>
    <lineage>
        <taxon>Eukaryota</taxon>
        <taxon>Fungi</taxon>
        <taxon>Fungi incertae sedis</taxon>
        <taxon>Mucoromycota</taxon>
        <taxon>Glomeromycotina</taxon>
        <taxon>Glomeromycetes</taxon>
        <taxon>Diversisporales</taxon>
        <taxon>Gigasporaceae</taxon>
        <taxon>Cetraspora</taxon>
    </lineage>
</organism>
<sequence length="212" mass="25666">MCNKNTKQLIVKLSTLQDPNKFFDKYWNEQHDFFSDEEEKIYVIKKDDDEVLDIFSKCALKKYLELSKQKYRFNTCPCCGKIKLVFVKKTNLLIKETINHCDVYNSPFTNQVKEDFKIRFLDYDHLLKFFNHYDISRKYEIYFCEHKNISVYRKNSNKVLNVYQENDLFYFVNHFLRRDINFNQCFNCNKITISRNSGIDLTCKTKKCKCIS</sequence>
<accession>A0A9N9HXR5</accession>
<protein>
    <submittedName>
        <fullName evidence="1">17420_t:CDS:1</fullName>
    </submittedName>
</protein>
<evidence type="ECO:0000313" key="2">
    <source>
        <dbReference type="Proteomes" id="UP000789759"/>
    </source>
</evidence>
<evidence type="ECO:0000313" key="1">
    <source>
        <dbReference type="EMBL" id="CAG8712061.1"/>
    </source>
</evidence>
<gene>
    <name evidence="1" type="ORF">CPELLU_LOCUS12383</name>
</gene>
<dbReference type="OrthoDB" id="2485244at2759"/>
<keyword evidence="2" id="KW-1185">Reference proteome</keyword>
<dbReference type="Proteomes" id="UP000789759">
    <property type="component" value="Unassembled WGS sequence"/>
</dbReference>